<keyword evidence="3" id="KW-1185">Reference proteome</keyword>
<dbReference type="Proteomes" id="UP000321617">
    <property type="component" value="Unassembled WGS sequence"/>
</dbReference>
<dbReference type="CDD" id="cd00090">
    <property type="entry name" value="HTH_ARSR"/>
    <property type="match status" value="1"/>
</dbReference>
<reference evidence="2 3" key="1">
    <citation type="journal article" date="2013" name="Stand. Genomic Sci.">
        <title>Genomic Encyclopedia of Type Strains, Phase I: The one thousand microbial genomes (KMG-I) project.</title>
        <authorList>
            <person name="Kyrpides N.C."/>
            <person name="Woyke T."/>
            <person name="Eisen J.A."/>
            <person name="Garrity G."/>
            <person name="Lilburn T.G."/>
            <person name="Beck B.J."/>
            <person name="Whitman W.B."/>
            <person name="Hugenholtz P."/>
            <person name="Klenk H.P."/>
        </authorList>
    </citation>
    <scope>NUCLEOTIDE SEQUENCE [LARGE SCALE GENOMIC DNA]</scope>
    <source>
        <strain evidence="2 3">DSM 45044</strain>
    </source>
</reference>
<accession>A0A562V9W1</accession>
<name>A0A562V9W1_9ACTN</name>
<dbReference type="EMBL" id="VLLL01000005">
    <property type="protein sequence ID" value="TWJ14643.1"/>
    <property type="molecule type" value="Genomic_DNA"/>
</dbReference>
<protein>
    <submittedName>
        <fullName evidence="2">Putative NBD/HSP70 family sugar kinase</fullName>
    </submittedName>
</protein>
<dbReference type="InterPro" id="IPR011991">
    <property type="entry name" value="ArsR-like_HTH"/>
</dbReference>
<dbReference type="PANTHER" id="PTHR18964:SF149">
    <property type="entry name" value="BIFUNCTIONAL UDP-N-ACETYLGLUCOSAMINE 2-EPIMERASE_N-ACETYLMANNOSAMINE KINASE"/>
    <property type="match status" value="1"/>
</dbReference>
<dbReference type="InterPro" id="IPR036388">
    <property type="entry name" value="WH-like_DNA-bd_sf"/>
</dbReference>
<comment type="similarity">
    <text evidence="1">Belongs to the ROK (NagC/XylR) family.</text>
</comment>
<dbReference type="AlphaFoldDB" id="A0A562V9W1"/>
<dbReference type="Gene3D" id="1.10.10.10">
    <property type="entry name" value="Winged helix-like DNA-binding domain superfamily/Winged helix DNA-binding domain"/>
    <property type="match status" value="1"/>
</dbReference>
<gene>
    <name evidence="2" type="ORF">LX16_0329</name>
</gene>
<dbReference type="InterPro" id="IPR036390">
    <property type="entry name" value="WH_DNA-bd_sf"/>
</dbReference>
<dbReference type="InterPro" id="IPR000600">
    <property type="entry name" value="ROK"/>
</dbReference>
<dbReference type="Pfam" id="PF00480">
    <property type="entry name" value="ROK"/>
    <property type="match status" value="1"/>
</dbReference>
<proteinExistence type="inferred from homology"/>
<organism evidence="2 3">
    <name type="scientific">Stackebrandtia albiflava</name>
    <dbReference type="NCBI Taxonomy" id="406432"/>
    <lineage>
        <taxon>Bacteria</taxon>
        <taxon>Bacillati</taxon>
        <taxon>Actinomycetota</taxon>
        <taxon>Actinomycetes</taxon>
        <taxon>Glycomycetales</taxon>
        <taxon>Glycomycetaceae</taxon>
        <taxon>Stackebrandtia</taxon>
    </lineage>
</organism>
<dbReference type="PANTHER" id="PTHR18964">
    <property type="entry name" value="ROK (REPRESSOR, ORF, KINASE) FAMILY"/>
    <property type="match status" value="1"/>
</dbReference>
<dbReference type="Gene3D" id="3.30.420.40">
    <property type="match status" value="2"/>
</dbReference>
<evidence type="ECO:0000313" key="2">
    <source>
        <dbReference type="EMBL" id="TWJ14643.1"/>
    </source>
</evidence>
<dbReference type="SUPFAM" id="SSF53067">
    <property type="entry name" value="Actin-like ATPase domain"/>
    <property type="match status" value="1"/>
</dbReference>
<keyword evidence="2" id="KW-0418">Kinase</keyword>
<sequence>MTARTPDVTSPSGSSRLLRQINERAALGCFFLRGTLTRPELVELTGFSKPTASEVIRRLEAAGLVRAVGRTIGGPGPRADVYAVDPDARYGVAVSLREPDSLGVAVVDLTGEIRHRSESRPRFPESGLADWLAEQVRGELGAAALPVERLARVQVAVPGSYHARHDVVTNVDIPGCREPGLRAATAAALGTAVVVDNDVNLATLAERHHGAGGDCGFALLWLGERGIGLGIDLGGGLLHGHQGAAGELGYLPVTGRADGGTLQDLAGGPAVLALAREAGCDAESAEAAVRWAVEAGDTGFLAALADRLTAGLTAVAAVVDPAVIVLAGEVGRAGGPALAAALSDALAETAFGCPVVPSTVAGDTVLSGAVSVVAAGLRDGLLGASPGGSWAGGGQDQYQRQQ</sequence>
<evidence type="ECO:0000313" key="3">
    <source>
        <dbReference type="Proteomes" id="UP000321617"/>
    </source>
</evidence>
<comment type="caution">
    <text evidence="2">The sequence shown here is derived from an EMBL/GenBank/DDBJ whole genome shotgun (WGS) entry which is preliminary data.</text>
</comment>
<dbReference type="GO" id="GO:0016301">
    <property type="term" value="F:kinase activity"/>
    <property type="evidence" value="ECO:0007669"/>
    <property type="project" value="UniProtKB-KW"/>
</dbReference>
<keyword evidence="2" id="KW-0808">Transferase</keyword>
<dbReference type="RefSeq" id="WP_211354229.1">
    <property type="nucleotide sequence ID" value="NZ_BAABIJ010000001.1"/>
</dbReference>
<evidence type="ECO:0000256" key="1">
    <source>
        <dbReference type="ARBA" id="ARBA00006479"/>
    </source>
</evidence>
<dbReference type="InterPro" id="IPR043129">
    <property type="entry name" value="ATPase_NBD"/>
</dbReference>
<dbReference type="SUPFAM" id="SSF46785">
    <property type="entry name" value="Winged helix' DNA-binding domain"/>
    <property type="match status" value="1"/>
</dbReference>